<evidence type="ECO:0000256" key="7">
    <source>
        <dbReference type="ARBA" id="ARBA00035120"/>
    </source>
</evidence>
<gene>
    <name evidence="10" type="primary">fluC</name>
    <name evidence="10" type="synonym">crcB</name>
    <name evidence="11" type="ORF">GGQ54_001981</name>
</gene>
<dbReference type="PANTHER" id="PTHR28259">
    <property type="entry name" value="FLUORIDE EXPORT PROTEIN 1-RELATED"/>
    <property type="match status" value="1"/>
</dbReference>
<dbReference type="Proteomes" id="UP000527616">
    <property type="component" value="Unassembled WGS sequence"/>
</dbReference>
<feature type="transmembrane region" description="Helical" evidence="10">
    <location>
        <begin position="97"/>
        <end position="118"/>
    </location>
</feature>
<evidence type="ECO:0000256" key="10">
    <source>
        <dbReference type="HAMAP-Rule" id="MF_00454"/>
    </source>
</evidence>
<evidence type="ECO:0000256" key="5">
    <source>
        <dbReference type="ARBA" id="ARBA00023136"/>
    </source>
</evidence>
<accession>A0A7Z0ILC9</accession>
<dbReference type="GO" id="GO:0005886">
    <property type="term" value="C:plasma membrane"/>
    <property type="evidence" value="ECO:0007669"/>
    <property type="project" value="UniProtKB-SubCell"/>
</dbReference>
<evidence type="ECO:0000256" key="8">
    <source>
        <dbReference type="ARBA" id="ARBA00035585"/>
    </source>
</evidence>
<keyword evidence="10" id="KW-0813">Transport</keyword>
<dbReference type="RefSeq" id="WP_179445245.1">
    <property type="nucleotide sequence ID" value="NZ_JACBZS010000001.1"/>
</dbReference>
<name>A0A7Z0ILC9_9ACTN</name>
<dbReference type="EMBL" id="JACBZS010000001">
    <property type="protein sequence ID" value="NYI71421.1"/>
    <property type="molecule type" value="Genomic_DNA"/>
</dbReference>
<dbReference type="InterPro" id="IPR003691">
    <property type="entry name" value="FluC"/>
</dbReference>
<dbReference type="PANTHER" id="PTHR28259:SF1">
    <property type="entry name" value="FLUORIDE EXPORT PROTEIN 1-RELATED"/>
    <property type="match status" value="1"/>
</dbReference>
<comment type="caution">
    <text evidence="11">The sequence shown here is derived from an EMBL/GenBank/DDBJ whole genome shotgun (WGS) entry which is preliminary data.</text>
</comment>
<dbReference type="Pfam" id="PF02537">
    <property type="entry name" value="CRCB"/>
    <property type="match status" value="1"/>
</dbReference>
<dbReference type="GO" id="GO:0062054">
    <property type="term" value="F:fluoride channel activity"/>
    <property type="evidence" value="ECO:0007669"/>
    <property type="project" value="UniProtKB-UniRule"/>
</dbReference>
<organism evidence="11 12">
    <name type="scientific">Naumannella cuiyingiana</name>
    <dbReference type="NCBI Taxonomy" id="1347891"/>
    <lineage>
        <taxon>Bacteria</taxon>
        <taxon>Bacillati</taxon>
        <taxon>Actinomycetota</taxon>
        <taxon>Actinomycetes</taxon>
        <taxon>Propionibacteriales</taxon>
        <taxon>Propionibacteriaceae</taxon>
        <taxon>Naumannella</taxon>
    </lineage>
</organism>
<keyword evidence="6 10" id="KW-0407">Ion channel</keyword>
<comment type="caution">
    <text evidence="10">Lacks conserved residue(s) required for the propagation of feature annotation.</text>
</comment>
<keyword evidence="3 10" id="KW-0812">Transmembrane</keyword>
<evidence type="ECO:0000256" key="1">
    <source>
        <dbReference type="ARBA" id="ARBA00004651"/>
    </source>
</evidence>
<evidence type="ECO:0000256" key="4">
    <source>
        <dbReference type="ARBA" id="ARBA00022989"/>
    </source>
</evidence>
<evidence type="ECO:0000313" key="11">
    <source>
        <dbReference type="EMBL" id="NYI71421.1"/>
    </source>
</evidence>
<evidence type="ECO:0000256" key="2">
    <source>
        <dbReference type="ARBA" id="ARBA00022475"/>
    </source>
</evidence>
<keyword evidence="10" id="KW-0406">Ion transport</keyword>
<dbReference type="HAMAP" id="MF_00454">
    <property type="entry name" value="FluC"/>
    <property type="match status" value="1"/>
</dbReference>
<dbReference type="GO" id="GO:0140114">
    <property type="term" value="P:cellular detoxification of fluoride"/>
    <property type="evidence" value="ECO:0007669"/>
    <property type="project" value="UniProtKB-UniRule"/>
</dbReference>
<keyword evidence="5 10" id="KW-0472">Membrane</keyword>
<comment type="subcellular location">
    <subcellularLocation>
        <location evidence="1 10">Cell membrane</location>
        <topology evidence="1 10">Multi-pass membrane protein</topology>
    </subcellularLocation>
</comment>
<comment type="similarity">
    <text evidence="7 10">Belongs to the fluoride channel Fluc/FEX (TC 1.A.43) family.</text>
</comment>
<comment type="function">
    <text evidence="9 10">Fluoride-specific ion channel. Important for reducing fluoride concentration in the cell, thus reducing its toxicity.</text>
</comment>
<protein>
    <recommendedName>
        <fullName evidence="10">Fluoride-specific ion channel FluC</fullName>
    </recommendedName>
</protein>
<proteinExistence type="inferred from homology"/>
<feature type="transmembrane region" description="Helical" evidence="10">
    <location>
        <begin position="60"/>
        <end position="77"/>
    </location>
</feature>
<keyword evidence="12" id="KW-1185">Reference proteome</keyword>
<keyword evidence="4 10" id="KW-1133">Transmembrane helix</keyword>
<evidence type="ECO:0000256" key="3">
    <source>
        <dbReference type="ARBA" id="ARBA00022692"/>
    </source>
</evidence>
<evidence type="ECO:0000256" key="9">
    <source>
        <dbReference type="ARBA" id="ARBA00049940"/>
    </source>
</evidence>
<sequence>MAFWILLAVCGAFGAICRAMLDARFASDDPGVLPRGILIANLLGSLIFGAAAGISDLNGYYLLTSGFCAALTTWSTFSLDSARLLRSGRHRLALINIALNLIGGWLAALVGMGLAVIIF</sequence>
<comment type="catalytic activity">
    <reaction evidence="8">
        <text>fluoride(in) = fluoride(out)</text>
        <dbReference type="Rhea" id="RHEA:76159"/>
        <dbReference type="ChEBI" id="CHEBI:17051"/>
    </reaction>
    <physiologicalReaction direction="left-to-right" evidence="8">
        <dbReference type="Rhea" id="RHEA:76160"/>
    </physiologicalReaction>
</comment>
<reference evidence="11 12" key="1">
    <citation type="submission" date="2020-07" db="EMBL/GenBank/DDBJ databases">
        <title>Sequencing the genomes of 1000 actinobacteria strains.</title>
        <authorList>
            <person name="Klenk H.-P."/>
        </authorList>
    </citation>
    <scope>NUCLEOTIDE SEQUENCE [LARGE SCALE GENOMIC DNA]</scope>
    <source>
        <strain evidence="11 12">DSM 103164</strain>
    </source>
</reference>
<evidence type="ECO:0000256" key="6">
    <source>
        <dbReference type="ARBA" id="ARBA00023303"/>
    </source>
</evidence>
<evidence type="ECO:0000313" key="12">
    <source>
        <dbReference type="Proteomes" id="UP000527616"/>
    </source>
</evidence>
<feature type="transmembrane region" description="Helical" evidence="10">
    <location>
        <begin position="35"/>
        <end position="53"/>
    </location>
</feature>
<keyword evidence="2 10" id="KW-1003">Cell membrane</keyword>
<dbReference type="AlphaFoldDB" id="A0A7Z0ILC9"/>